<dbReference type="Proteomes" id="UP001461960">
    <property type="component" value="Unassembled WGS sequence"/>
</dbReference>
<dbReference type="EMBL" id="JBDGHN010000002">
    <property type="protein sequence ID" value="MEN2751258.1"/>
    <property type="molecule type" value="Genomic_DNA"/>
</dbReference>
<evidence type="ECO:0000313" key="2">
    <source>
        <dbReference type="Proteomes" id="UP001461960"/>
    </source>
</evidence>
<name>A0ABU9X785_9GAMM</name>
<gene>
    <name evidence="1" type="ORF">AAIR29_06385</name>
</gene>
<comment type="caution">
    <text evidence="1">The sequence shown here is derived from an EMBL/GenBank/DDBJ whole genome shotgun (WGS) entry which is preliminary data.</text>
</comment>
<evidence type="ECO:0000313" key="1">
    <source>
        <dbReference type="EMBL" id="MEN2751258.1"/>
    </source>
</evidence>
<keyword evidence="2" id="KW-1185">Reference proteome</keyword>
<dbReference type="RefSeq" id="WP_299219757.1">
    <property type="nucleotide sequence ID" value="NZ_JBDGHN010000002.1"/>
</dbReference>
<sequence length="228" mass="26597">MDVIVNALKKKHAYNKHNVGDGFSLRIYRAISWLAKANDLAKTEESDLAFVTLWISFNALYADELPLNQSRGVSDKSSFKDFIRKIGKHDKQERLYDLIWNRYPQSIRTLLNNQYAFTAFWQYQNGTFSKKAWEEDFDKDKKQALKYLSDKNNTDLLLTIVFERLYTIRNQIVHGGATYASSVNRKQVKDAVNILGDFLPLIIDIMMNHPEQDWGRPFYPPVDEASFE</sequence>
<reference evidence="1 2" key="1">
    <citation type="submission" date="2024-05" db="EMBL/GenBank/DDBJ databases">
        <authorList>
            <person name="Kim H.-Y."/>
            <person name="Kim E."/>
            <person name="Cai Y."/>
            <person name="Yang S.-M."/>
            <person name="Lee W."/>
        </authorList>
    </citation>
    <scope>NUCLEOTIDE SEQUENCE [LARGE SCALE GENOMIC DNA]</scope>
    <source>
        <strain evidence="1 2">FBL11</strain>
    </source>
</reference>
<accession>A0ABU9X785</accession>
<protein>
    <submittedName>
        <fullName evidence="1">HEPN domain-containing protein</fullName>
    </submittedName>
</protein>
<organism evidence="1 2">
    <name type="scientific">Psychrobacter saeujeotis</name>
    <dbReference type="NCBI Taxonomy" id="3143436"/>
    <lineage>
        <taxon>Bacteria</taxon>
        <taxon>Pseudomonadati</taxon>
        <taxon>Pseudomonadota</taxon>
        <taxon>Gammaproteobacteria</taxon>
        <taxon>Moraxellales</taxon>
        <taxon>Moraxellaceae</taxon>
        <taxon>Psychrobacter</taxon>
    </lineage>
</organism>
<proteinExistence type="predicted"/>